<evidence type="ECO:0000313" key="5">
    <source>
        <dbReference type="EMBL" id="QKD44827.1"/>
    </source>
</evidence>
<dbReference type="Proteomes" id="UP000500755">
    <property type="component" value="Chromosome"/>
</dbReference>
<dbReference type="AlphaFoldDB" id="A0A858ZVP4"/>
<evidence type="ECO:0000256" key="1">
    <source>
        <dbReference type="ARBA" id="ARBA00010062"/>
    </source>
</evidence>
<dbReference type="EMBL" id="CP051298">
    <property type="protein sequence ID" value="QKD44827.1"/>
    <property type="molecule type" value="Genomic_DNA"/>
</dbReference>
<accession>A0A858ZVP4</accession>
<name>A0A858ZVP4_9BURK</name>
<evidence type="ECO:0000256" key="2">
    <source>
        <dbReference type="ARBA" id="ARBA00022729"/>
    </source>
</evidence>
<feature type="chain" id="PRO_5032714153" evidence="3">
    <location>
        <begin position="29"/>
        <end position="391"/>
    </location>
</feature>
<feature type="domain" description="Leucine-binding protein" evidence="4">
    <location>
        <begin position="31"/>
        <end position="378"/>
    </location>
</feature>
<comment type="similarity">
    <text evidence="1">Belongs to the leucine-binding protein family.</text>
</comment>
<sequence>MRNTFRLPATLIQAAGAAALLAMAPLCAAETIKLGLSIPLSGSGANWGKGSEWLCGRAAEEIKAQGGVKVQGKVYNFECVGYDNKYNAAEGAKVAQALVARDGVKYVAGSIGTAPVRALQSLTERRNVLMFTSAWGTSIKGPNFPLTFSQMNSVNEISEPMIEYVMKLHPGVKTVALLNPNDATGQETEKVAKAAWEKNGVKVLVSDWYERGTSEFQPIAAKLNAAKPDLIDLASTPPADAGLIFKELKAMGWNGVKVVEVGTGADGLVATGKDAVGGAYLGAAVAVDSMNAHQKELNEGVRKVTGESINSVQIGFYDAPWAIKAAMEKAQSIDPVQVAKVMSTVRFKSFFGETGFGGKAVYGSDQQMQLPVIITQVVGTTLKEVGRVQKK</sequence>
<dbReference type="RefSeq" id="WP_013519784.1">
    <property type="nucleotide sequence ID" value="NZ_CP051298.1"/>
</dbReference>
<dbReference type="Gene3D" id="3.40.50.2300">
    <property type="match status" value="2"/>
</dbReference>
<dbReference type="InterPro" id="IPR028081">
    <property type="entry name" value="Leu-bd"/>
</dbReference>
<evidence type="ECO:0000313" key="6">
    <source>
        <dbReference type="Proteomes" id="UP000500755"/>
    </source>
</evidence>
<proteinExistence type="inferred from homology"/>
<dbReference type="Pfam" id="PF13458">
    <property type="entry name" value="Peripla_BP_6"/>
    <property type="match status" value="1"/>
</dbReference>
<evidence type="ECO:0000256" key="3">
    <source>
        <dbReference type="SAM" id="SignalP"/>
    </source>
</evidence>
<evidence type="ECO:0000259" key="4">
    <source>
        <dbReference type="Pfam" id="PF13458"/>
    </source>
</evidence>
<dbReference type="PANTHER" id="PTHR30483">
    <property type="entry name" value="LEUCINE-SPECIFIC-BINDING PROTEIN"/>
    <property type="match status" value="1"/>
</dbReference>
<organism evidence="5 6">
    <name type="scientific">Alicycliphilus denitrificans</name>
    <dbReference type="NCBI Taxonomy" id="179636"/>
    <lineage>
        <taxon>Bacteria</taxon>
        <taxon>Pseudomonadati</taxon>
        <taxon>Pseudomonadota</taxon>
        <taxon>Betaproteobacteria</taxon>
        <taxon>Burkholderiales</taxon>
        <taxon>Comamonadaceae</taxon>
        <taxon>Alicycliphilus</taxon>
    </lineage>
</organism>
<dbReference type="InterPro" id="IPR051010">
    <property type="entry name" value="BCAA_transport"/>
</dbReference>
<dbReference type="SUPFAM" id="SSF53822">
    <property type="entry name" value="Periplasmic binding protein-like I"/>
    <property type="match status" value="1"/>
</dbReference>
<feature type="signal peptide" evidence="3">
    <location>
        <begin position="1"/>
        <end position="28"/>
    </location>
</feature>
<keyword evidence="2 3" id="KW-0732">Signal</keyword>
<protein>
    <submittedName>
        <fullName evidence="5">ABC transporter substrate-binding protein</fullName>
    </submittedName>
</protein>
<dbReference type="PANTHER" id="PTHR30483:SF6">
    <property type="entry name" value="PERIPLASMIC BINDING PROTEIN OF ABC TRANSPORTER FOR NATURAL AMINO ACIDS"/>
    <property type="match status" value="1"/>
</dbReference>
<dbReference type="CDD" id="cd06336">
    <property type="entry name" value="PBP1_ABC_ligand_binding-like"/>
    <property type="match status" value="1"/>
</dbReference>
<reference evidence="5 6" key="1">
    <citation type="submission" date="2020-05" db="EMBL/GenBank/DDBJ databases">
        <title>Complete genome sequence of Alicycliphilus denitrificans DP3.</title>
        <authorList>
            <person name="Chen X."/>
        </authorList>
    </citation>
    <scope>NUCLEOTIDE SEQUENCE [LARGE SCALE GENOMIC DNA]</scope>
    <source>
        <strain evidence="5 6">DP3</strain>
    </source>
</reference>
<gene>
    <name evidence="5" type="ORF">HF896_14920</name>
</gene>
<dbReference type="InterPro" id="IPR028082">
    <property type="entry name" value="Peripla_BP_I"/>
</dbReference>